<keyword evidence="2" id="KW-1185">Reference proteome</keyword>
<feature type="region of interest" description="Disordered" evidence="1">
    <location>
        <begin position="1"/>
        <end position="28"/>
    </location>
</feature>
<dbReference type="GO" id="GO:0000145">
    <property type="term" value="C:exocyst"/>
    <property type="evidence" value="ECO:0007669"/>
    <property type="project" value="InterPro"/>
</dbReference>
<dbReference type="RefSeq" id="XP_028996014.1">
    <property type="nucleotide sequence ID" value="XM_029140181.3"/>
</dbReference>
<gene>
    <name evidence="3" type="primary">LOC114849101</name>
</gene>
<dbReference type="GeneID" id="114849101"/>
<name>A0A6P7LPT8_BETSP</name>
<dbReference type="PANTHER" id="PTHR21292">
    <property type="entry name" value="EXOCYST COMPLEX COMPONENT SEC6-RELATED"/>
    <property type="match status" value="1"/>
</dbReference>
<dbReference type="OrthoDB" id="8806573at2759"/>
<dbReference type="GO" id="GO:0051601">
    <property type="term" value="P:exocyst localization"/>
    <property type="evidence" value="ECO:0007669"/>
    <property type="project" value="TreeGrafter"/>
</dbReference>
<dbReference type="AlphaFoldDB" id="A0A6P7LPT8"/>
<organism evidence="2 3">
    <name type="scientific">Betta splendens</name>
    <name type="common">Siamese fighting fish</name>
    <dbReference type="NCBI Taxonomy" id="158456"/>
    <lineage>
        <taxon>Eukaryota</taxon>
        <taxon>Metazoa</taxon>
        <taxon>Chordata</taxon>
        <taxon>Craniata</taxon>
        <taxon>Vertebrata</taxon>
        <taxon>Euteleostomi</taxon>
        <taxon>Actinopterygii</taxon>
        <taxon>Neopterygii</taxon>
        <taxon>Teleostei</taxon>
        <taxon>Neoteleostei</taxon>
        <taxon>Acanthomorphata</taxon>
        <taxon>Anabantaria</taxon>
        <taxon>Anabantiformes</taxon>
        <taxon>Anabantoidei</taxon>
        <taxon>Osphronemidae</taxon>
        <taxon>Betta</taxon>
    </lineage>
</organism>
<proteinExistence type="predicted"/>
<evidence type="ECO:0000313" key="2">
    <source>
        <dbReference type="Proteomes" id="UP000515150"/>
    </source>
</evidence>
<dbReference type="Proteomes" id="UP000515150">
    <property type="component" value="Chromosome 22"/>
</dbReference>
<dbReference type="InterPro" id="IPR010326">
    <property type="entry name" value="EXOC3/Sec6"/>
</dbReference>
<evidence type="ECO:0000256" key="1">
    <source>
        <dbReference type="SAM" id="MobiDB-lite"/>
    </source>
</evidence>
<dbReference type="PANTHER" id="PTHR21292:SF12">
    <property type="entry name" value="EXOCYST COMPLEX COMPONENT 3-LIKE PROTEIN"/>
    <property type="match status" value="1"/>
</dbReference>
<sequence>MSCRGTNLSPSERLTGAGTSRSPRRRRRGWRLEMETLKRVFSRRTLRRGSSILSTSDNVQDEALPLQLNHMPEKEPAQKEQEEQEEQETVPCRNLSELLQMRPGSDVNTSVDGVPCLECTDSNSEQQNQNQGGNCLVQLYVSQQFPEPPENQNLHQHLQNIQTTVLNELTGLSPVLDERLMGHLINCYHRQTFNQMHRLLQNISSTQNHFVLMMWVLKTYLSQELLGHPDLQKVDPIKNIDLLLFTEWEAKARDKLLQSVHEEVSDSLENILLNEKTHEQCNSEEDYVRVFVDTIQCIKAVHKAAQQISSKLSDDVQNVCFQQLLVFVKRYSDEQTEGLGKKAAMPEPETIQFLKTLKTCKELKLHVQVEAAGASYSGKIVETLDKLEVFTLNLLLDIVDKMAEANLSTYFKSDSKCFSLLPAVQKRFPKQCYGADEQKLLYFQRVLNKAYKLIVQIYVKHLIKTNKRQLESCWNPDVSKTIGEDAHGIHSIMSELAPDVPQQNQLLLKVKELLDCECNEALKLTAATIQKDFGKDPELLPALLKWKGLPKGQVREVLETIQHDYHHQSGCSPIKCW</sequence>
<reference evidence="3" key="1">
    <citation type="submission" date="2025-08" db="UniProtKB">
        <authorList>
            <consortium name="RefSeq"/>
        </authorList>
    </citation>
    <scope>IDENTIFICATION</scope>
</reference>
<evidence type="ECO:0000313" key="3">
    <source>
        <dbReference type="RefSeq" id="XP_028996014.1"/>
    </source>
</evidence>
<feature type="compositionally biased region" description="Polar residues" evidence="1">
    <location>
        <begin position="1"/>
        <end position="20"/>
    </location>
</feature>
<protein>
    <submittedName>
        <fullName evidence="3">Uncharacterized protein LOC114849101 isoform X2</fullName>
    </submittedName>
</protein>
<accession>A0A6P7LPT8</accession>
<dbReference type="GO" id="GO:0000149">
    <property type="term" value="F:SNARE binding"/>
    <property type="evidence" value="ECO:0007669"/>
    <property type="project" value="TreeGrafter"/>
</dbReference>
<dbReference type="GO" id="GO:0006887">
    <property type="term" value="P:exocytosis"/>
    <property type="evidence" value="ECO:0007669"/>
    <property type="project" value="InterPro"/>
</dbReference>